<dbReference type="PANTHER" id="PTHR44137">
    <property type="entry name" value="BNAC03G44070D PROTEIN"/>
    <property type="match status" value="1"/>
</dbReference>
<feature type="compositionally biased region" description="Basic and acidic residues" evidence="2">
    <location>
        <begin position="339"/>
        <end position="350"/>
    </location>
</feature>
<dbReference type="Pfam" id="PF00226">
    <property type="entry name" value="DnaJ"/>
    <property type="match status" value="1"/>
</dbReference>
<feature type="domain" description="J" evidence="3">
    <location>
        <begin position="68"/>
        <end position="132"/>
    </location>
</feature>
<sequence>MECNRDEAARVKGLAEQSLALKEYAAAKKYALKAQQLYPSIENMAQMMTVIDVHMSALHRVPGCNELDWYGILKLDPNADEAAIKKQYRRLALLLHPDKNKLEGAESAFKLVGEASQFLSDKAKRLVYDAKRGLAQRKPLSPSRAHNVKKPFPSQRTSVGKASAQPASEVHPDAFWTYCPFCQMRYQYLRKFEDKKLVCINCQKPFVAVDLKRMYPNQFPFPNTGNPTYFNPSEGFRNSANLHEERMRTSNTAMPDPAANVVFGNDQSSERARTSQKEKLGEDFSGKSENFHPSKEKQVKDDGVKVTQKGQDGKPADEVADEVLGSMESQRKQQPMPGKAKDEQEEEDRRELYRRAKEVLEAMKADREQQTKQNGAKLPEKKPSLKKVDEFFKHVGLDKGQHTMQNGTNVQKKGLRRKAQDFIQSMETERNRAKQKKESLKQANITRYVVTGLKTN</sequence>
<keyword evidence="1" id="KW-0175">Coiled coil</keyword>
<feature type="region of interest" description="Disordered" evidence="2">
    <location>
        <begin position="137"/>
        <end position="164"/>
    </location>
</feature>
<evidence type="ECO:0000256" key="1">
    <source>
        <dbReference type="SAM" id="Coils"/>
    </source>
</evidence>
<keyword evidence="5" id="KW-1185">Reference proteome</keyword>
<dbReference type="InterPro" id="IPR036869">
    <property type="entry name" value="J_dom_sf"/>
</dbReference>
<feature type="compositionally biased region" description="Basic and acidic residues" evidence="2">
    <location>
        <begin position="378"/>
        <end position="401"/>
    </location>
</feature>
<proteinExistence type="predicted"/>
<evidence type="ECO:0000256" key="2">
    <source>
        <dbReference type="SAM" id="MobiDB-lite"/>
    </source>
</evidence>
<organism evidence="4 5">
    <name type="scientific">Ceratopteris richardii</name>
    <name type="common">Triangle waterfern</name>
    <dbReference type="NCBI Taxonomy" id="49495"/>
    <lineage>
        <taxon>Eukaryota</taxon>
        <taxon>Viridiplantae</taxon>
        <taxon>Streptophyta</taxon>
        <taxon>Embryophyta</taxon>
        <taxon>Tracheophyta</taxon>
        <taxon>Polypodiopsida</taxon>
        <taxon>Polypodiidae</taxon>
        <taxon>Polypodiales</taxon>
        <taxon>Pteridineae</taxon>
        <taxon>Pteridaceae</taxon>
        <taxon>Parkerioideae</taxon>
        <taxon>Ceratopteris</taxon>
    </lineage>
</organism>
<comment type="caution">
    <text evidence="4">The sequence shown here is derived from an EMBL/GenBank/DDBJ whole genome shotgun (WGS) entry which is preliminary data.</text>
</comment>
<feature type="region of interest" description="Disordered" evidence="2">
    <location>
        <begin position="362"/>
        <end position="416"/>
    </location>
</feature>
<dbReference type="Proteomes" id="UP000825935">
    <property type="component" value="Chromosome 25"/>
</dbReference>
<dbReference type="CDD" id="cd06257">
    <property type="entry name" value="DnaJ"/>
    <property type="match status" value="1"/>
</dbReference>
<dbReference type="InterPro" id="IPR001623">
    <property type="entry name" value="DnaJ_domain"/>
</dbReference>
<dbReference type="PRINTS" id="PR00625">
    <property type="entry name" value="JDOMAIN"/>
</dbReference>
<reference evidence="4" key="1">
    <citation type="submission" date="2021-08" db="EMBL/GenBank/DDBJ databases">
        <title>WGS assembly of Ceratopteris richardii.</title>
        <authorList>
            <person name="Marchant D.B."/>
            <person name="Chen G."/>
            <person name="Jenkins J."/>
            <person name="Shu S."/>
            <person name="Leebens-Mack J."/>
            <person name="Grimwood J."/>
            <person name="Schmutz J."/>
            <person name="Soltis P."/>
            <person name="Soltis D."/>
            <person name="Chen Z.-H."/>
        </authorList>
    </citation>
    <scope>NUCLEOTIDE SEQUENCE</scope>
    <source>
        <strain evidence="4">Whitten #5841</strain>
        <tissue evidence="4">Leaf</tissue>
    </source>
</reference>
<gene>
    <name evidence="4" type="ORF">KP509_25G057400</name>
</gene>
<dbReference type="Gene3D" id="1.10.287.110">
    <property type="entry name" value="DnaJ domain"/>
    <property type="match status" value="1"/>
</dbReference>
<dbReference type="Pfam" id="PF23551">
    <property type="entry name" value="Zn_ribbon_20"/>
    <property type="match status" value="1"/>
</dbReference>
<evidence type="ECO:0000313" key="4">
    <source>
        <dbReference type="EMBL" id="KAH7298742.1"/>
    </source>
</evidence>
<dbReference type="AlphaFoldDB" id="A0A8T2RQN9"/>
<evidence type="ECO:0000259" key="3">
    <source>
        <dbReference type="PROSITE" id="PS50076"/>
    </source>
</evidence>
<feature type="compositionally biased region" description="Basic and acidic residues" evidence="2">
    <location>
        <begin position="268"/>
        <end position="304"/>
    </location>
</feature>
<dbReference type="SUPFAM" id="SSF46565">
    <property type="entry name" value="Chaperone J-domain"/>
    <property type="match status" value="1"/>
</dbReference>
<feature type="region of interest" description="Disordered" evidence="2">
    <location>
        <begin position="250"/>
        <end position="350"/>
    </location>
</feature>
<name>A0A8T2RQN9_CERRI</name>
<dbReference type="EMBL" id="CM035430">
    <property type="protein sequence ID" value="KAH7298742.1"/>
    <property type="molecule type" value="Genomic_DNA"/>
</dbReference>
<dbReference type="PROSITE" id="PS50076">
    <property type="entry name" value="DNAJ_2"/>
    <property type="match status" value="1"/>
</dbReference>
<feature type="coiled-coil region" evidence="1">
    <location>
        <begin position="416"/>
        <end position="446"/>
    </location>
</feature>
<dbReference type="OrthoDB" id="10250354at2759"/>
<evidence type="ECO:0000313" key="5">
    <source>
        <dbReference type="Proteomes" id="UP000825935"/>
    </source>
</evidence>
<accession>A0A8T2RQN9</accession>
<protein>
    <recommendedName>
        <fullName evidence="3">J domain-containing protein</fullName>
    </recommendedName>
</protein>
<dbReference type="InterPro" id="IPR056988">
    <property type="entry name" value="Zn_ribbon_pln"/>
</dbReference>
<dbReference type="SMART" id="SM00271">
    <property type="entry name" value="DnaJ"/>
    <property type="match status" value="1"/>
</dbReference>
<feature type="compositionally biased region" description="Polar residues" evidence="2">
    <location>
        <begin position="402"/>
        <end position="411"/>
    </location>
</feature>
<dbReference type="PANTHER" id="PTHR44137:SF57">
    <property type="entry name" value="CHAPERONE DNAJ-DOMAIN PROTEIN"/>
    <property type="match status" value="1"/>
</dbReference>